<accession>A0A084H2Y5</accession>
<gene>
    <name evidence="3" type="ORF">GS18_0203165</name>
</gene>
<keyword evidence="1" id="KW-0732">Signal</keyword>
<dbReference type="RefSeq" id="WP_029281642.1">
    <property type="nucleotide sequence ID" value="NZ_JNVC02000001.1"/>
</dbReference>
<dbReference type="InterPro" id="IPR049293">
    <property type="entry name" value="DUF6843"/>
</dbReference>
<evidence type="ECO:0000313" key="4">
    <source>
        <dbReference type="Proteomes" id="UP000028549"/>
    </source>
</evidence>
<dbReference type="Pfam" id="PF20862">
    <property type="entry name" value="DUF6843"/>
    <property type="match status" value="1"/>
</dbReference>
<feature type="domain" description="DUF6843" evidence="2">
    <location>
        <begin position="24"/>
        <end position="102"/>
    </location>
</feature>
<feature type="signal peptide" evidence="1">
    <location>
        <begin position="1"/>
        <end position="20"/>
    </location>
</feature>
<organism evidence="3 4">
    <name type="scientific">Metabacillus indicus</name>
    <name type="common">Bacillus indicus</name>
    <dbReference type="NCBI Taxonomy" id="246786"/>
    <lineage>
        <taxon>Bacteria</taxon>
        <taxon>Bacillati</taxon>
        <taxon>Bacillota</taxon>
        <taxon>Bacilli</taxon>
        <taxon>Bacillales</taxon>
        <taxon>Bacillaceae</taxon>
        <taxon>Metabacillus</taxon>
    </lineage>
</organism>
<name>A0A084H2Y5_METID</name>
<reference evidence="3 4" key="1">
    <citation type="journal article" date="2005" name="Int. J. Syst. Evol. Microbiol.">
        <title>Bacillus cibi sp. nov., isolated from jeotgal, a traditional Korean fermented seafood.</title>
        <authorList>
            <person name="Yoon J.H."/>
            <person name="Lee C.H."/>
            <person name="Oh T.K."/>
        </authorList>
    </citation>
    <scope>NUCLEOTIDE SEQUENCE [LARGE SCALE GENOMIC DNA]</scope>
    <source>
        <strain evidence="3 4">DSM 16189</strain>
    </source>
</reference>
<proteinExistence type="predicted"/>
<dbReference type="AlphaFoldDB" id="A0A084H2Y5"/>
<sequence length="127" mass="14335">MKNILIFVLALSLLAGCKQADQGQRTFLIPEGFTGWVTVHNEPAEGEGKREYNVTEEGHAEVKEKDIHDGWASNKYYYVDKEGKRKELSEGKMIHGASGGDENKGEAFFFVGNKEDFEKTEYTPEDK</sequence>
<dbReference type="EMBL" id="JNVC02000001">
    <property type="protein sequence ID" value="KEZ53947.1"/>
    <property type="molecule type" value="Genomic_DNA"/>
</dbReference>
<evidence type="ECO:0000313" key="3">
    <source>
        <dbReference type="EMBL" id="KEZ53947.1"/>
    </source>
</evidence>
<dbReference type="OrthoDB" id="68404at2"/>
<comment type="caution">
    <text evidence="3">The sequence shown here is derived from an EMBL/GenBank/DDBJ whole genome shotgun (WGS) entry which is preliminary data.</text>
</comment>
<dbReference type="STRING" id="246786.GS18_0203165"/>
<dbReference type="PROSITE" id="PS51257">
    <property type="entry name" value="PROKAR_LIPOPROTEIN"/>
    <property type="match status" value="1"/>
</dbReference>
<evidence type="ECO:0000256" key="1">
    <source>
        <dbReference type="SAM" id="SignalP"/>
    </source>
</evidence>
<dbReference type="Proteomes" id="UP000028549">
    <property type="component" value="Unassembled WGS sequence"/>
</dbReference>
<evidence type="ECO:0000259" key="2">
    <source>
        <dbReference type="Pfam" id="PF20862"/>
    </source>
</evidence>
<protein>
    <recommendedName>
        <fullName evidence="2">DUF6843 domain-containing protein</fullName>
    </recommendedName>
</protein>
<keyword evidence="4" id="KW-1185">Reference proteome</keyword>
<feature type="chain" id="PRO_5001776119" description="DUF6843 domain-containing protein" evidence="1">
    <location>
        <begin position="21"/>
        <end position="127"/>
    </location>
</feature>